<dbReference type="Proteomes" id="UP000584374">
    <property type="component" value="Unassembled WGS sequence"/>
</dbReference>
<evidence type="ECO:0000313" key="7">
    <source>
        <dbReference type="EMBL" id="MBB5154204.1"/>
    </source>
</evidence>
<proteinExistence type="predicted"/>
<comment type="caution">
    <text evidence="7">The sequence shown here is derived from an EMBL/GenBank/DDBJ whole genome shotgun (WGS) entry which is preliminary data.</text>
</comment>
<dbReference type="RefSeq" id="WP_184725717.1">
    <property type="nucleotide sequence ID" value="NZ_JACHIW010000001.1"/>
</dbReference>
<evidence type="ECO:0000313" key="8">
    <source>
        <dbReference type="Proteomes" id="UP000584374"/>
    </source>
</evidence>
<dbReference type="PANTHER" id="PTHR33841:SF1">
    <property type="entry name" value="DNA METHYLTRANSFERASE A"/>
    <property type="match status" value="1"/>
</dbReference>
<evidence type="ECO:0000259" key="6">
    <source>
        <dbReference type="Pfam" id="PF07669"/>
    </source>
</evidence>
<dbReference type="InterPro" id="IPR011639">
    <property type="entry name" value="MethylTrfase_TaqI-like_dom"/>
</dbReference>
<evidence type="ECO:0000256" key="5">
    <source>
        <dbReference type="ARBA" id="ARBA00047942"/>
    </source>
</evidence>
<evidence type="ECO:0000256" key="4">
    <source>
        <dbReference type="ARBA" id="ARBA00022691"/>
    </source>
</evidence>
<dbReference type="GO" id="GO:0006304">
    <property type="term" value="P:DNA modification"/>
    <property type="evidence" value="ECO:0007669"/>
    <property type="project" value="InterPro"/>
</dbReference>
<dbReference type="PRINTS" id="PR00507">
    <property type="entry name" value="N12N6MTFRASE"/>
</dbReference>
<organism evidence="7 8">
    <name type="scientific">Saccharopolyspora phatthalungensis</name>
    <dbReference type="NCBI Taxonomy" id="664693"/>
    <lineage>
        <taxon>Bacteria</taxon>
        <taxon>Bacillati</taxon>
        <taxon>Actinomycetota</taxon>
        <taxon>Actinomycetes</taxon>
        <taxon>Pseudonocardiales</taxon>
        <taxon>Pseudonocardiaceae</taxon>
        <taxon>Saccharopolyspora</taxon>
    </lineage>
</organism>
<keyword evidence="4" id="KW-0949">S-adenosyl-L-methionine</keyword>
<name>A0A840Q1E8_9PSEU</name>
<evidence type="ECO:0000256" key="2">
    <source>
        <dbReference type="ARBA" id="ARBA00022603"/>
    </source>
</evidence>
<keyword evidence="8" id="KW-1185">Reference proteome</keyword>
<protein>
    <recommendedName>
        <fullName evidence="1">site-specific DNA-methyltransferase (adenine-specific)</fullName>
        <ecNumber evidence="1">2.1.1.72</ecNumber>
    </recommendedName>
</protein>
<feature type="domain" description="Type II methyltransferase M.TaqI-like" evidence="6">
    <location>
        <begin position="626"/>
        <end position="955"/>
    </location>
</feature>
<comment type="catalytic activity">
    <reaction evidence="5">
        <text>a 2'-deoxyadenosine in DNA + S-adenosyl-L-methionine = an N(6)-methyl-2'-deoxyadenosine in DNA + S-adenosyl-L-homocysteine + H(+)</text>
        <dbReference type="Rhea" id="RHEA:15197"/>
        <dbReference type="Rhea" id="RHEA-COMP:12418"/>
        <dbReference type="Rhea" id="RHEA-COMP:12419"/>
        <dbReference type="ChEBI" id="CHEBI:15378"/>
        <dbReference type="ChEBI" id="CHEBI:57856"/>
        <dbReference type="ChEBI" id="CHEBI:59789"/>
        <dbReference type="ChEBI" id="CHEBI:90615"/>
        <dbReference type="ChEBI" id="CHEBI:90616"/>
        <dbReference type="EC" id="2.1.1.72"/>
    </reaction>
</comment>
<dbReference type="SUPFAM" id="SSF53335">
    <property type="entry name" value="S-adenosyl-L-methionine-dependent methyltransferases"/>
    <property type="match status" value="1"/>
</dbReference>
<dbReference type="InterPro" id="IPR050953">
    <property type="entry name" value="N4_N6_ade-DNA_methylase"/>
</dbReference>
<keyword evidence="2" id="KW-0489">Methyltransferase</keyword>
<accession>A0A840Q1E8</accession>
<sequence length="1537" mass="174329">MSAFDSVVVTGDFVSEHYLSEQFPTRVKALRKYWAEREEAKVATPRSGLTGFAGTAARLLASARERPDEKVLREFYLQARQALLLDAEPEQIKVVRLGAAVEVDGIAHRTASGLHLAILQAMDARTVEDILDWNLETVEGLGRLLVPATIDGKPEPGLSKVISALFLAEEPPRLVLVQAGGWLLLTDRERWPEGRWLAVDLATAAERKDTRSAGELETIAALVGSDGLLPREDGSCGLDAVLEDSVKHAVGVSKDLREGVRESVELVANEIVVRRRRAGLPVDGLSDLPLMLQKQALRFLYRILFLLYAEARPELEIVPAKAPEYAEGYGLDRLRDLALVELTERRSLDGTHLYESLHKLFQLVDQGHEAEDDGLPFEALRADLFAEGAISLIDAPSNVDDNWDSERSELRVSGVGLGNQCLQTVLRKLLLSKPTKGRDAGFVSYAQLGINQLGAVYEGLMSYTGFLAEEDLYEVAKGGDPSKGTWVVNAKQAQELPGEVFVRDEDPETGEPRRRLHRKGTFVYRLSGRERQRSASYYTPEVLTRCVVKHSLAELLDQDGQRTPAQRILEYTVCEPALGSGAFLIEAVNQLAEEYLKRRQEELDKVIEPERYALELQRVKAYLSLHQCYGVDLNGTAVELAEVSLWLNAMHAGLKAPWFGLHLRRGNSLIGGRRAVYDVPPKKSFKWLDVVPTDLPINGDVPLGALGNGKVHHFLLPAKGWGAVADTKEAKELVPDQTATLKNWRSAVRKAPNAKQRMRLHALARRVEALWSLAAQRLEIAEKKISRQADVWEAPELARRSNGVTREQVEEFLADENNSYRRLRRAMDAWCALWFWPTTADCEPPDWEDWLDGLEALLGQAGRVTVAEKHGQQTFFDGADWAGLDEAEAEQRDWHNMRDVHEALAWQPWLRECERIADKEGFFHWELDFAPVFAAGGFDLQVGNPPWVRPDWEDDTILAEKDPWFTFNEKADVTIKDDRRGDLLDSSHAGDYLVERSSNAGILEHLGSGVDRSVLMGLRPDLYRCFMERAWRSMRSSGIVGLIHPESHFTEARAGEFRRVVYRRLRRHWQFRNERRLFEILNTREFGVHVYGAERPVAFKSMFSLYYPDTIDRSLEHDGSGPEPGIKDEDDEWDVRPHRGRIVEVDRTVLAGWSALIDEPGTPADEARMVRPVNTESQAVLLKLAAASRFGSTKFYWTPGWNETTQRKDGYFVRRSDVVERPEDVILQGPHFSVANPLARQPRPSMRNAKDYEEWDLEAAGEWALPRTSYQRAKPLNEYLVGYPHWDGKPSNESWRIVWRRMADSSTVRTLHAALVPPGPTHVNTVLAMTAGKIDLACAAAFWASLAGDFLIKVSGATELKNSIIRRLPHVRNHPLEPELILRALRLNCLTRYYEPFWQELFDDRWREDFWTHDRDDRPTLGDVRREWEMGTPLRVDFDRRQALVEIDALAAIMLDITAEELCTIYRTQFGVLRKYEREMRFDANGRQVPKDVVKEYAKHGAKADLGRYVLPFTGVDREKDMTRAHEAFTERLRTRT</sequence>
<dbReference type="PANTHER" id="PTHR33841">
    <property type="entry name" value="DNA METHYLTRANSFERASE YEEA-RELATED"/>
    <property type="match status" value="1"/>
</dbReference>
<dbReference type="InterPro" id="IPR029063">
    <property type="entry name" value="SAM-dependent_MTases_sf"/>
</dbReference>
<dbReference type="EMBL" id="JACHIW010000001">
    <property type="protein sequence ID" value="MBB5154204.1"/>
    <property type="molecule type" value="Genomic_DNA"/>
</dbReference>
<reference evidence="7 8" key="1">
    <citation type="submission" date="2020-08" db="EMBL/GenBank/DDBJ databases">
        <title>Sequencing the genomes of 1000 actinobacteria strains.</title>
        <authorList>
            <person name="Klenk H.-P."/>
        </authorList>
    </citation>
    <scope>NUCLEOTIDE SEQUENCE [LARGE SCALE GENOMIC DNA]</scope>
    <source>
        <strain evidence="7 8">DSM 45584</strain>
    </source>
</reference>
<evidence type="ECO:0000256" key="3">
    <source>
        <dbReference type="ARBA" id="ARBA00022679"/>
    </source>
</evidence>
<dbReference type="GO" id="GO:0032259">
    <property type="term" value="P:methylation"/>
    <property type="evidence" value="ECO:0007669"/>
    <property type="project" value="UniProtKB-KW"/>
</dbReference>
<dbReference type="GO" id="GO:0009007">
    <property type="term" value="F:site-specific DNA-methyltransferase (adenine-specific) activity"/>
    <property type="evidence" value="ECO:0007669"/>
    <property type="project" value="UniProtKB-EC"/>
</dbReference>
<dbReference type="EC" id="2.1.1.72" evidence="1"/>
<keyword evidence="3" id="KW-0808">Transferase</keyword>
<gene>
    <name evidence="7" type="ORF">BJ970_001738</name>
</gene>
<dbReference type="Gene3D" id="3.40.50.150">
    <property type="entry name" value="Vaccinia Virus protein VP39"/>
    <property type="match status" value="2"/>
</dbReference>
<dbReference type="Pfam" id="PF07669">
    <property type="entry name" value="Eco57I"/>
    <property type="match status" value="1"/>
</dbReference>
<evidence type="ECO:0000256" key="1">
    <source>
        <dbReference type="ARBA" id="ARBA00011900"/>
    </source>
</evidence>